<gene>
    <name evidence="3" type="ORF">KDL01_28700</name>
</gene>
<evidence type="ECO:0000313" key="3">
    <source>
        <dbReference type="EMBL" id="MBR7837292.1"/>
    </source>
</evidence>
<feature type="transmembrane region" description="Helical" evidence="2">
    <location>
        <begin position="146"/>
        <end position="166"/>
    </location>
</feature>
<evidence type="ECO:0000256" key="2">
    <source>
        <dbReference type="SAM" id="Phobius"/>
    </source>
</evidence>
<dbReference type="Pfam" id="PF09852">
    <property type="entry name" value="DUF2079"/>
    <property type="match status" value="1"/>
</dbReference>
<keyword evidence="2" id="KW-1133">Transmembrane helix</keyword>
<keyword evidence="4" id="KW-1185">Reference proteome</keyword>
<feature type="transmembrane region" description="Helical" evidence="2">
    <location>
        <begin position="173"/>
        <end position="192"/>
    </location>
</feature>
<dbReference type="Proteomes" id="UP000675781">
    <property type="component" value="Unassembled WGS sequence"/>
</dbReference>
<dbReference type="EMBL" id="JAGSOG010000194">
    <property type="protein sequence ID" value="MBR7837292.1"/>
    <property type="molecule type" value="Genomic_DNA"/>
</dbReference>
<name>A0A941EVT5_9ACTN</name>
<accession>A0A941EVT5</accession>
<dbReference type="AlphaFoldDB" id="A0A941EVT5"/>
<feature type="transmembrane region" description="Helical" evidence="2">
    <location>
        <begin position="356"/>
        <end position="376"/>
    </location>
</feature>
<keyword evidence="2" id="KW-0812">Transmembrane</keyword>
<dbReference type="InterPro" id="IPR018650">
    <property type="entry name" value="STSV1_Orf64"/>
</dbReference>
<feature type="transmembrane region" description="Helical" evidence="2">
    <location>
        <begin position="312"/>
        <end position="336"/>
    </location>
</feature>
<evidence type="ECO:0000313" key="4">
    <source>
        <dbReference type="Proteomes" id="UP000675781"/>
    </source>
</evidence>
<dbReference type="RefSeq" id="WP_212531760.1">
    <property type="nucleotide sequence ID" value="NZ_JAGSOG010000194.1"/>
</dbReference>
<protein>
    <submittedName>
        <fullName evidence="3">DUF2079 domain-containing protein</fullName>
    </submittedName>
</protein>
<keyword evidence="2" id="KW-0472">Membrane</keyword>
<proteinExistence type="predicted"/>
<feature type="transmembrane region" description="Helical" evidence="2">
    <location>
        <begin position="253"/>
        <end position="273"/>
    </location>
</feature>
<evidence type="ECO:0000256" key="1">
    <source>
        <dbReference type="SAM" id="MobiDB-lite"/>
    </source>
</evidence>
<feature type="transmembrane region" description="Helical" evidence="2">
    <location>
        <begin position="221"/>
        <end position="247"/>
    </location>
</feature>
<sequence>MTRTDAPDSAPAGPPQSDATTAPPATPDTHRAPAPAHPADRIRGALRRIGAIVRIPFTGPGSALAWGAAALTFALYAALAVRDQQRMLTGGYDLGIFEETVRAYAHGHLPYVALKGLHYNELGDHFSPIWAVLAPFYLLFPSPYTLLLAQAALFAVGVVPLMRWAVRAVSRPAALVVGFGYGLSWGIASAAGFDVHEIAFAVPLLSFSATALGHRRWRAAAAWALPLLLVKEDLGLTLGAIGVYIALHGARRLGAAVAATGVLGTVLEVKVLIPAFNTNGSYGYAGKIGAFQGGILGAPRDVLNFVTPETKIVTVLLLLAVAGFIGLRSPLTLLAVPTLAWRFLSDNQSYWGTAAQYSAVLMPIVFAGFVDALARLRAAGHPESAKTARTALIASLVATAVLVPDYPLWNLVHTSTWRTSARIAAARQVMAEIPDGVTIATGDQLVPQLTDRDTVYLLIPETPAAPPEYVLFDTENPDNFPLRPGEQAQLIKTFRKDGYRTLADRDGYLLLEQ</sequence>
<feature type="region of interest" description="Disordered" evidence="1">
    <location>
        <begin position="1"/>
        <end position="38"/>
    </location>
</feature>
<organism evidence="3 4">
    <name type="scientific">Actinospica durhamensis</name>
    <dbReference type="NCBI Taxonomy" id="1508375"/>
    <lineage>
        <taxon>Bacteria</taxon>
        <taxon>Bacillati</taxon>
        <taxon>Actinomycetota</taxon>
        <taxon>Actinomycetes</taxon>
        <taxon>Catenulisporales</taxon>
        <taxon>Actinospicaceae</taxon>
        <taxon>Actinospica</taxon>
    </lineage>
</organism>
<comment type="caution">
    <text evidence="3">The sequence shown here is derived from an EMBL/GenBank/DDBJ whole genome shotgun (WGS) entry which is preliminary data.</text>
</comment>
<feature type="transmembrane region" description="Helical" evidence="2">
    <location>
        <begin position="63"/>
        <end position="81"/>
    </location>
</feature>
<reference evidence="3" key="1">
    <citation type="submission" date="2021-04" db="EMBL/GenBank/DDBJ databases">
        <title>Genome based classification of Actinospica acidithermotolerans sp. nov., an actinobacterium isolated from an Indonesian hot spring.</title>
        <authorList>
            <person name="Kusuma A.B."/>
            <person name="Putra K.E."/>
            <person name="Nafisah S."/>
            <person name="Loh J."/>
            <person name="Nouioui I."/>
            <person name="Goodfellow M."/>
        </authorList>
    </citation>
    <scope>NUCLEOTIDE SEQUENCE</scope>
    <source>
        <strain evidence="3">CSCA 57</strain>
    </source>
</reference>
<feature type="transmembrane region" description="Helical" evidence="2">
    <location>
        <begin position="388"/>
        <end position="409"/>
    </location>
</feature>